<evidence type="ECO:0000313" key="2">
    <source>
        <dbReference type="EMBL" id="ELZ22710.1"/>
    </source>
</evidence>
<dbReference type="AlphaFoldDB" id="M0CHD9"/>
<name>M0CHD9_9EURY</name>
<proteinExistence type="predicted"/>
<keyword evidence="3" id="KW-1185">Reference proteome</keyword>
<dbReference type="EMBL" id="AOIU01000035">
    <property type="protein sequence ID" value="ELZ22710.1"/>
    <property type="molecule type" value="Genomic_DNA"/>
</dbReference>
<dbReference type="InterPro" id="IPR057182">
    <property type="entry name" value="DUF7860"/>
</dbReference>
<dbReference type="Pfam" id="PF25259">
    <property type="entry name" value="DUF7860"/>
    <property type="match status" value="1"/>
</dbReference>
<reference evidence="2 3" key="1">
    <citation type="journal article" date="2014" name="PLoS Genet.">
        <title>Phylogenetically driven sequencing of extremely halophilic archaea reveals strategies for static and dynamic osmo-response.</title>
        <authorList>
            <person name="Becker E.A."/>
            <person name="Seitzer P.M."/>
            <person name="Tritt A."/>
            <person name="Larsen D."/>
            <person name="Krusor M."/>
            <person name="Yao A.I."/>
            <person name="Wu D."/>
            <person name="Madern D."/>
            <person name="Eisen J.A."/>
            <person name="Darling A.E."/>
            <person name="Facciotti M.T."/>
        </authorList>
    </citation>
    <scope>NUCLEOTIDE SEQUENCE [LARGE SCALE GENOMIC DNA]</scope>
    <source>
        <strain evidence="2 3">2-9-1</strain>
    </source>
</reference>
<organism evidence="2 3">
    <name type="scientific">Halosimplex carlsbadense 2-9-1</name>
    <dbReference type="NCBI Taxonomy" id="797114"/>
    <lineage>
        <taxon>Archaea</taxon>
        <taxon>Methanobacteriati</taxon>
        <taxon>Methanobacteriota</taxon>
        <taxon>Stenosarchaea group</taxon>
        <taxon>Halobacteria</taxon>
        <taxon>Halobacteriales</taxon>
        <taxon>Haloarculaceae</taxon>
        <taxon>Halosimplex</taxon>
    </lineage>
</organism>
<dbReference type="PATRIC" id="fig|797114.5.peg.3342"/>
<keyword evidence="1" id="KW-0812">Transmembrane</keyword>
<dbReference type="eggNOG" id="arCOG06370">
    <property type="taxonomic scope" value="Archaea"/>
</dbReference>
<gene>
    <name evidence="2" type="ORF">C475_16451</name>
</gene>
<accession>M0CHD9</accession>
<sequence>MAHHASRDYTKLAKTGFFLGVALFALGGLGEIVGSAAFGGLPGWEQTLLFDMEVLGIALGLFSPFLFGVVAPLVE</sequence>
<evidence type="ECO:0000256" key="1">
    <source>
        <dbReference type="SAM" id="Phobius"/>
    </source>
</evidence>
<evidence type="ECO:0000313" key="3">
    <source>
        <dbReference type="Proteomes" id="UP000011626"/>
    </source>
</evidence>
<comment type="caution">
    <text evidence="2">The sequence shown here is derived from an EMBL/GenBank/DDBJ whole genome shotgun (WGS) entry which is preliminary data.</text>
</comment>
<feature type="transmembrane region" description="Helical" evidence="1">
    <location>
        <begin position="54"/>
        <end position="74"/>
    </location>
</feature>
<dbReference type="RefSeq" id="WP_006884957.1">
    <property type="nucleotide sequence ID" value="NZ_AOIU01000035.1"/>
</dbReference>
<protein>
    <submittedName>
        <fullName evidence="2">Uncharacterized protein</fullName>
    </submittedName>
</protein>
<keyword evidence="1" id="KW-1133">Transmembrane helix</keyword>
<dbReference type="OrthoDB" id="201415at2157"/>
<keyword evidence="1" id="KW-0472">Membrane</keyword>
<dbReference type="Proteomes" id="UP000011626">
    <property type="component" value="Unassembled WGS sequence"/>
</dbReference>